<protein>
    <recommendedName>
        <fullName evidence="3">Transposable element Tc3 transposase</fullName>
    </recommendedName>
</protein>
<dbReference type="EMBL" id="KK852804">
    <property type="protein sequence ID" value="KDR16245.1"/>
    <property type="molecule type" value="Genomic_DNA"/>
</dbReference>
<dbReference type="PANTHER" id="PTHR47326:SF1">
    <property type="entry name" value="HTH PSQ-TYPE DOMAIN-CONTAINING PROTEIN"/>
    <property type="match status" value="1"/>
</dbReference>
<dbReference type="InterPro" id="IPR036397">
    <property type="entry name" value="RNaseH_sf"/>
</dbReference>
<proteinExistence type="predicted"/>
<dbReference type="GO" id="GO:0003676">
    <property type="term" value="F:nucleic acid binding"/>
    <property type="evidence" value="ECO:0007669"/>
    <property type="project" value="InterPro"/>
</dbReference>
<sequence length="136" mass="15604">MCGPISMSLTIPAKTLIESYAAPQLEDMQPHMFFQQDGAPPHWGLEVRRFLNEKLPSCWIGRDGPIPWSPHCPDIFLSSYIKTAYAKNVKNITELKHRIEEILASITQDKLLNVWNEIIYRLDILRATNGAHVEVY</sequence>
<evidence type="ECO:0000313" key="1">
    <source>
        <dbReference type="EMBL" id="KDR16245.1"/>
    </source>
</evidence>
<dbReference type="STRING" id="136037.A0A067R073"/>
<keyword evidence="2" id="KW-1185">Reference proteome</keyword>
<dbReference type="OMA" id="VAHIEVY"/>
<dbReference type="InParanoid" id="A0A067R073"/>
<dbReference type="PANTHER" id="PTHR47326">
    <property type="entry name" value="TRANSPOSABLE ELEMENT TC3 TRANSPOSASE-LIKE PROTEIN"/>
    <property type="match status" value="1"/>
</dbReference>
<evidence type="ECO:0000313" key="2">
    <source>
        <dbReference type="Proteomes" id="UP000027135"/>
    </source>
</evidence>
<accession>A0A067R073</accession>
<evidence type="ECO:0008006" key="3">
    <source>
        <dbReference type="Google" id="ProtNLM"/>
    </source>
</evidence>
<name>A0A067R073_ZOONE</name>
<dbReference type="Proteomes" id="UP000027135">
    <property type="component" value="Unassembled WGS sequence"/>
</dbReference>
<organism evidence="1 2">
    <name type="scientific">Zootermopsis nevadensis</name>
    <name type="common">Dampwood termite</name>
    <dbReference type="NCBI Taxonomy" id="136037"/>
    <lineage>
        <taxon>Eukaryota</taxon>
        <taxon>Metazoa</taxon>
        <taxon>Ecdysozoa</taxon>
        <taxon>Arthropoda</taxon>
        <taxon>Hexapoda</taxon>
        <taxon>Insecta</taxon>
        <taxon>Pterygota</taxon>
        <taxon>Neoptera</taxon>
        <taxon>Polyneoptera</taxon>
        <taxon>Dictyoptera</taxon>
        <taxon>Blattodea</taxon>
        <taxon>Blattoidea</taxon>
        <taxon>Termitoidae</taxon>
        <taxon>Termopsidae</taxon>
        <taxon>Zootermopsis</taxon>
    </lineage>
</organism>
<gene>
    <name evidence="1" type="ORF">L798_09663</name>
</gene>
<reference evidence="1 2" key="1">
    <citation type="journal article" date="2014" name="Nat. Commun.">
        <title>Molecular traces of alternative social organization in a termite genome.</title>
        <authorList>
            <person name="Terrapon N."/>
            <person name="Li C."/>
            <person name="Robertson H.M."/>
            <person name="Ji L."/>
            <person name="Meng X."/>
            <person name="Booth W."/>
            <person name="Chen Z."/>
            <person name="Childers C.P."/>
            <person name="Glastad K.M."/>
            <person name="Gokhale K."/>
            <person name="Gowin J."/>
            <person name="Gronenberg W."/>
            <person name="Hermansen R.A."/>
            <person name="Hu H."/>
            <person name="Hunt B.G."/>
            <person name="Huylmans A.K."/>
            <person name="Khalil S.M."/>
            <person name="Mitchell R.D."/>
            <person name="Munoz-Torres M.C."/>
            <person name="Mustard J.A."/>
            <person name="Pan H."/>
            <person name="Reese J.T."/>
            <person name="Scharf M.E."/>
            <person name="Sun F."/>
            <person name="Vogel H."/>
            <person name="Xiao J."/>
            <person name="Yang W."/>
            <person name="Yang Z."/>
            <person name="Yang Z."/>
            <person name="Zhou J."/>
            <person name="Zhu J."/>
            <person name="Brent C.S."/>
            <person name="Elsik C.G."/>
            <person name="Goodisman M.A."/>
            <person name="Liberles D.A."/>
            <person name="Roe R.M."/>
            <person name="Vargo E.L."/>
            <person name="Vilcinskas A."/>
            <person name="Wang J."/>
            <person name="Bornberg-Bauer E."/>
            <person name="Korb J."/>
            <person name="Zhang G."/>
            <person name="Liebig J."/>
        </authorList>
    </citation>
    <scope>NUCLEOTIDE SEQUENCE [LARGE SCALE GENOMIC DNA]</scope>
    <source>
        <tissue evidence="1">Whole organism</tissue>
    </source>
</reference>
<dbReference type="Gene3D" id="3.30.420.10">
    <property type="entry name" value="Ribonuclease H-like superfamily/Ribonuclease H"/>
    <property type="match status" value="1"/>
</dbReference>
<dbReference type="AlphaFoldDB" id="A0A067R073"/>